<comment type="caution">
    <text evidence="1">The sequence shown here is derived from an EMBL/GenBank/DDBJ whole genome shotgun (WGS) entry which is preliminary data.</text>
</comment>
<proteinExistence type="predicted"/>
<dbReference type="AlphaFoldDB" id="A0A821XR07"/>
<evidence type="ECO:0000313" key="1">
    <source>
        <dbReference type="EMBL" id="CAF4945996.1"/>
    </source>
</evidence>
<accession>A0A821XR07</accession>
<evidence type="ECO:0000313" key="2">
    <source>
        <dbReference type="Proteomes" id="UP000663880"/>
    </source>
</evidence>
<keyword evidence="2" id="KW-1185">Reference proteome</keyword>
<gene>
    <name evidence="1" type="ORF">PMACD_LOCUS15177</name>
</gene>
<reference evidence="1" key="1">
    <citation type="submission" date="2021-02" db="EMBL/GenBank/DDBJ databases">
        <authorList>
            <person name="Steward A R."/>
        </authorList>
    </citation>
    <scope>NUCLEOTIDE SEQUENCE</scope>
</reference>
<dbReference type="EMBL" id="CAJOBZ010000070">
    <property type="protein sequence ID" value="CAF4945996.1"/>
    <property type="molecule type" value="Genomic_DNA"/>
</dbReference>
<protein>
    <submittedName>
        <fullName evidence="1">Uncharacterized protein</fullName>
    </submittedName>
</protein>
<organism evidence="1 2">
    <name type="scientific">Pieris macdunnoughi</name>
    <dbReference type="NCBI Taxonomy" id="345717"/>
    <lineage>
        <taxon>Eukaryota</taxon>
        <taxon>Metazoa</taxon>
        <taxon>Ecdysozoa</taxon>
        <taxon>Arthropoda</taxon>
        <taxon>Hexapoda</taxon>
        <taxon>Insecta</taxon>
        <taxon>Pterygota</taxon>
        <taxon>Neoptera</taxon>
        <taxon>Endopterygota</taxon>
        <taxon>Lepidoptera</taxon>
        <taxon>Glossata</taxon>
        <taxon>Ditrysia</taxon>
        <taxon>Papilionoidea</taxon>
        <taxon>Pieridae</taxon>
        <taxon>Pierinae</taxon>
        <taxon>Pieris</taxon>
    </lineage>
</organism>
<sequence>MSDETFKSHFRMRRDTFEFLLTGTGLAKTICPLW</sequence>
<dbReference type="Proteomes" id="UP000663880">
    <property type="component" value="Unassembled WGS sequence"/>
</dbReference>
<dbReference type="OrthoDB" id="7554922at2759"/>
<name>A0A821XR07_9NEOP</name>